<keyword evidence="3 10" id="KW-0560">Oxidoreductase</keyword>
<dbReference type="EMBL" id="CAJPWZ010003023">
    <property type="protein sequence ID" value="CAG2249970.1"/>
    <property type="molecule type" value="Genomic_DNA"/>
</dbReference>
<dbReference type="Pfam" id="PF16884">
    <property type="entry name" value="ADH_N_2"/>
    <property type="match status" value="1"/>
</dbReference>
<evidence type="ECO:0000313" key="10">
    <source>
        <dbReference type="EMBL" id="CAG2249970.1"/>
    </source>
</evidence>
<feature type="domain" description="Alcohol dehydrogenase-like C-terminal" evidence="8">
    <location>
        <begin position="172"/>
        <end position="303"/>
    </location>
</feature>
<name>A0A8S3V5N3_MYTED</name>
<evidence type="ECO:0000256" key="7">
    <source>
        <dbReference type="ARBA" id="ARBA00049070"/>
    </source>
</evidence>
<keyword evidence="11" id="KW-1185">Reference proteome</keyword>
<evidence type="ECO:0000256" key="5">
    <source>
        <dbReference type="ARBA" id="ARBA00047878"/>
    </source>
</evidence>
<comment type="catalytic activity">
    <reaction evidence="7">
        <text>13,14-dihydro-15-oxo-prostaglandin E1 + NADP(+) = 15-oxoprostaglandin E1 + NADPH + H(+)</text>
        <dbReference type="Rhea" id="RHEA:50584"/>
        <dbReference type="ChEBI" id="CHEBI:15378"/>
        <dbReference type="ChEBI" id="CHEBI:57401"/>
        <dbReference type="ChEBI" id="CHEBI:57783"/>
        <dbReference type="ChEBI" id="CHEBI:58349"/>
        <dbReference type="ChEBI" id="CHEBI:133408"/>
    </reaction>
    <physiologicalReaction direction="right-to-left" evidence="7">
        <dbReference type="Rhea" id="RHEA:50586"/>
    </physiologicalReaction>
</comment>
<dbReference type="SUPFAM" id="SSF51735">
    <property type="entry name" value="NAD(P)-binding Rossmann-fold domains"/>
    <property type="match status" value="1"/>
</dbReference>
<accession>A0A8S3V5N3</accession>
<protein>
    <recommendedName>
        <fullName evidence="4">15-oxoprostaglandin 13-reductase</fullName>
        <ecNumber evidence="2">1.3.1.48</ecNumber>
    </recommendedName>
    <alternativeName>
        <fullName evidence="4">15-oxoprostaglandin 13-reductase</fullName>
    </alternativeName>
</protein>
<comment type="catalytic activity">
    <reaction evidence="5">
        <text>13,14-dihydro-15-oxo-prostaglandin F1alpha + NADP(+) = 15-oxoprostaglandin F1alpha + NADPH + H(+)</text>
        <dbReference type="Rhea" id="RHEA:50592"/>
        <dbReference type="ChEBI" id="CHEBI:15378"/>
        <dbReference type="ChEBI" id="CHEBI:57783"/>
        <dbReference type="ChEBI" id="CHEBI:58349"/>
        <dbReference type="ChEBI" id="CHEBI:79072"/>
        <dbReference type="ChEBI" id="CHEBI:133411"/>
    </reaction>
    <physiologicalReaction direction="right-to-left" evidence="5">
        <dbReference type="Rhea" id="RHEA:50594"/>
    </physiologicalReaction>
</comment>
<comment type="catalytic activity">
    <reaction evidence="6">
        <text>13,14-dihydro-15-oxo-PGF2alpha + NADP(+) = 15-oxoprostaglandin F2alpha + NADPH + H(+)</text>
        <dbReference type="Rhea" id="RHEA:50588"/>
        <dbReference type="ChEBI" id="CHEBI:15378"/>
        <dbReference type="ChEBI" id="CHEBI:57783"/>
        <dbReference type="ChEBI" id="CHEBI:58349"/>
        <dbReference type="ChEBI" id="CHEBI:133374"/>
        <dbReference type="ChEBI" id="CHEBI:133409"/>
    </reaction>
    <physiologicalReaction direction="right-to-left" evidence="6">
        <dbReference type="Rhea" id="RHEA:50590"/>
    </physiologicalReaction>
</comment>
<organism evidence="10 11">
    <name type="scientific">Mytilus edulis</name>
    <name type="common">Blue mussel</name>
    <dbReference type="NCBI Taxonomy" id="6550"/>
    <lineage>
        <taxon>Eukaryota</taxon>
        <taxon>Metazoa</taxon>
        <taxon>Spiralia</taxon>
        <taxon>Lophotrochozoa</taxon>
        <taxon>Mollusca</taxon>
        <taxon>Bivalvia</taxon>
        <taxon>Autobranchia</taxon>
        <taxon>Pteriomorphia</taxon>
        <taxon>Mytilida</taxon>
        <taxon>Mytiloidea</taxon>
        <taxon>Mytilidae</taxon>
        <taxon>Mytilinae</taxon>
        <taxon>Mytilus</taxon>
    </lineage>
</organism>
<feature type="domain" description="Oxidoreductase N-terminal" evidence="9">
    <location>
        <begin position="15"/>
        <end position="107"/>
    </location>
</feature>
<evidence type="ECO:0000256" key="6">
    <source>
        <dbReference type="ARBA" id="ARBA00048290"/>
    </source>
</evidence>
<dbReference type="FunFam" id="3.40.50.720:FF:000121">
    <property type="entry name" value="Prostaglandin reductase 2"/>
    <property type="match status" value="1"/>
</dbReference>
<dbReference type="OrthoDB" id="809632at2759"/>
<dbReference type="SUPFAM" id="SSF50129">
    <property type="entry name" value="GroES-like"/>
    <property type="match status" value="1"/>
</dbReference>
<evidence type="ECO:0000256" key="1">
    <source>
        <dbReference type="ARBA" id="ARBA00010460"/>
    </source>
</evidence>
<dbReference type="InterPro" id="IPR011032">
    <property type="entry name" value="GroES-like_sf"/>
</dbReference>
<dbReference type="GO" id="GO:0047522">
    <property type="term" value="F:15-oxoprostaglandin 13-reductase [NAD(P)+] activity"/>
    <property type="evidence" value="ECO:0007669"/>
    <property type="project" value="UniProtKB-EC"/>
</dbReference>
<comment type="similarity">
    <text evidence="1">Belongs to the NADP-dependent oxidoreductase L4BD family.</text>
</comment>
<dbReference type="Pfam" id="PF00107">
    <property type="entry name" value="ADH_zinc_N"/>
    <property type="match status" value="1"/>
</dbReference>
<evidence type="ECO:0000259" key="9">
    <source>
        <dbReference type="Pfam" id="PF16884"/>
    </source>
</evidence>
<dbReference type="InterPro" id="IPR041694">
    <property type="entry name" value="ADH_N_2"/>
</dbReference>
<dbReference type="PANTHER" id="PTHR43205:SF5">
    <property type="entry name" value="PROSTAGLANDIN REDUCTASE 2"/>
    <property type="match status" value="1"/>
</dbReference>
<dbReference type="InterPro" id="IPR013149">
    <property type="entry name" value="ADH-like_C"/>
</dbReference>
<dbReference type="Gene3D" id="3.90.180.10">
    <property type="entry name" value="Medium-chain alcohol dehydrogenases, catalytic domain"/>
    <property type="match status" value="1"/>
</dbReference>
<dbReference type="PANTHER" id="PTHR43205">
    <property type="entry name" value="PROSTAGLANDIN REDUCTASE"/>
    <property type="match status" value="1"/>
</dbReference>
<dbReference type="EC" id="1.3.1.48" evidence="2"/>
<dbReference type="InterPro" id="IPR045010">
    <property type="entry name" value="MDR_fam"/>
</dbReference>
<dbReference type="InterPro" id="IPR036291">
    <property type="entry name" value="NAD(P)-bd_dom_sf"/>
</dbReference>
<evidence type="ECO:0000256" key="3">
    <source>
        <dbReference type="ARBA" id="ARBA00023002"/>
    </source>
</evidence>
<gene>
    <name evidence="10" type="ORF">MEDL_61719</name>
</gene>
<dbReference type="AlphaFoldDB" id="A0A8S3V5N3"/>
<proteinExistence type="inferred from homology"/>
<comment type="caution">
    <text evidence="10">The sequence shown here is derived from an EMBL/GenBank/DDBJ whole genome shotgun (WGS) entry which is preliminary data.</text>
</comment>
<evidence type="ECO:0000259" key="8">
    <source>
        <dbReference type="Pfam" id="PF00107"/>
    </source>
</evidence>
<evidence type="ECO:0000256" key="2">
    <source>
        <dbReference type="ARBA" id="ARBA00011981"/>
    </source>
</evidence>
<dbReference type="Gene3D" id="3.40.50.720">
    <property type="entry name" value="NAD(P)-binding Rossmann-like Domain"/>
    <property type="match status" value="1"/>
</dbReference>
<evidence type="ECO:0000256" key="4">
    <source>
        <dbReference type="ARBA" id="ARBA00033119"/>
    </source>
</evidence>
<evidence type="ECO:0000313" key="11">
    <source>
        <dbReference type="Proteomes" id="UP000683360"/>
    </source>
</evidence>
<sequence>MTENQNVVFVSRPGVNGEPKEENFRFEQCPYPVDIQKDEVLIKTLYLSTDPALRYFFEMNESTGVDYVGPWQIGETIEGFGGVGSVMKSLNPEFVEGDLVCSQYGWPWIEYFVRKPDKSFQKVDKSLVGGKISYCLSVLSLTGLTSYLGITEKGHIQPSHTLVISGAAGACGSLAGQFGCLKGCDRVIGICGSDEKCKYLTDELGFNGAINYKTQNIKDELCKHCPKGVDVYFDNVGGTISDQVIKQMNKDSHVILCGQISVYNKDVPYPPPIPEETQQCLQQNNITRERFLVLNYPEKFDESLKQIAEWLLSGKIKVKETISEGLVNAGPAFVSMMRGGNIGKQLIHVASQ</sequence>
<reference evidence="10" key="1">
    <citation type="submission" date="2021-03" db="EMBL/GenBank/DDBJ databases">
        <authorList>
            <person name="Bekaert M."/>
        </authorList>
    </citation>
    <scope>NUCLEOTIDE SEQUENCE</scope>
</reference>
<dbReference type="Proteomes" id="UP000683360">
    <property type="component" value="Unassembled WGS sequence"/>
</dbReference>
<dbReference type="GO" id="GO:0006693">
    <property type="term" value="P:prostaglandin metabolic process"/>
    <property type="evidence" value="ECO:0007669"/>
    <property type="project" value="TreeGrafter"/>
</dbReference>